<dbReference type="InterPro" id="IPR024411">
    <property type="entry name" value="Tail_terminator_phage"/>
</dbReference>
<reference evidence="1 2" key="1">
    <citation type="submission" date="2018-04" db="EMBL/GenBank/DDBJ databases">
        <title>Genomic Encyclopedia of Type Strains, Phase IV (KMG-IV): sequencing the most valuable type-strain genomes for metagenomic binning, comparative biology and taxonomic classification.</title>
        <authorList>
            <person name="Goeker M."/>
        </authorList>
    </citation>
    <scope>NUCLEOTIDE SEQUENCE [LARGE SCALE GENOMIC DNA]</scope>
    <source>
        <strain evidence="1 2">DSM 28795</strain>
    </source>
</reference>
<sequence length="113" mass="12577">MLGYISETKPFAIYAQPGSKVISADYDGTQLKEMPFEVALSTNSLGQGDSVMWSISNYLDNLTKLDTDGTYTVERLDIQPQPFLSMVDVQNKSLFLLDFSVQITAKRTQGDLN</sequence>
<protein>
    <submittedName>
        <fullName evidence="1">Minor capsid protein</fullName>
    </submittedName>
</protein>
<accession>A0A2U1DFQ7</accession>
<evidence type="ECO:0000313" key="1">
    <source>
        <dbReference type="EMBL" id="PVY86511.1"/>
    </source>
</evidence>
<keyword evidence="2" id="KW-1185">Reference proteome</keyword>
<organism evidence="1 2">
    <name type="scientific">Convivina intestini</name>
    <dbReference type="NCBI Taxonomy" id="1505726"/>
    <lineage>
        <taxon>Bacteria</taxon>
        <taxon>Bacillati</taxon>
        <taxon>Bacillota</taxon>
        <taxon>Bacilli</taxon>
        <taxon>Lactobacillales</taxon>
        <taxon>Lactobacillaceae</taxon>
        <taxon>Convivina</taxon>
    </lineage>
</organism>
<dbReference type="AlphaFoldDB" id="A0A2U1DFQ7"/>
<dbReference type="Proteomes" id="UP000245433">
    <property type="component" value="Unassembled WGS sequence"/>
</dbReference>
<dbReference type="Pfam" id="PF12691">
    <property type="entry name" value="Phage_tail_terminator_6"/>
    <property type="match status" value="1"/>
</dbReference>
<gene>
    <name evidence="1" type="ORF">C7384_101431</name>
</gene>
<dbReference type="EMBL" id="QEKT01000001">
    <property type="protein sequence ID" value="PVY86511.1"/>
    <property type="molecule type" value="Genomic_DNA"/>
</dbReference>
<comment type="caution">
    <text evidence="1">The sequence shown here is derived from an EMBL/GenBank/DDBJ whole genome shotgun (WGS) entry which is preliminary data.</text>
</comment>
<proteinExistence type="predicted"/>
<evidence type="ECO:0000313" key="2">
    <source>
        <dbReference type="Proteomes" id="UP000245433"/>
    </source>
</evidence>
<name>A0A2U1DFQ7_9LACO</name>